<proteinExistence type="predicted"/>
<name>A0A1L9TZK3_9EURO</name>
<evidence type="ECO:0000256" key="1">
    <source>
        <dbReference type="SAM" id="MobiDB-lite"/>
    </source>
</evidence>
<accession>A0A1L9TZK3</accession>
<feature type="region of interest" description="Disordered" evidence="1">
    <location>
        <begin position="36"/>
        <end position="108"/>
    </location>
</feature>
<evidence type="ECO:0000313" key="2">
    <source>
        <dbReference type="EMBL" id="OJJ64835.1"/>
    </source>
</evidence>
<feature type="compositionally biased region" description="Low complexity" evidence="1">
    <location>
        <begin position="37"/>
        <end position="49"/>
    </location>
</feature>
<evidence type="ECO:0000313" key="3">
    <source>
        <dbReference type="Proteomes" id="UP000184356"/>
    </source>
</evidence>
<gene>
    <name evidence="2" type="ORF">ASPSYDRAFT_128124</name>
</gene>
<feature type="compositionally biased region" description="Basic and acidic residues" evidence="1">
    <location>
        <begin position="72"/>
        <end position="107"/>
    </location>
</feature>
<sequence length="293" mass="32640">MPKKDNTLNLMAALANIQAASAQAMNTLIQDHTLTQTRRPPAAATAAAPSGVQKKPSQTSSAKRYRRRREKKKEEKENMKKEEEKGEEKREEEGEGKGEKTGSKDGEMTYTNIEIDYELTGDDANTLAEELLTNLNDDLHEPGETPIVEDTLSHDETLFILQSTAAEAQTVPSAPLLDEDFNELEDMPPPPRPGLQSSLSNDLEPVSYPCYSYALAPFHLLLALWCMNANISRQQYVSLREILCTLQNSLPLPYETLRQACKGQFPILPVRKYKIPVIPSKMPTLSAAEKQLA</sequence>
<dbReference type="Proteomes" id="UP000184356">
    <property type="component" value="Unassembled WGS sequence"/>
</dbReference>
<dbReference type="VEuPathDB" id="FungiDB:ASPSYDRAFT_128124"/>
<protein>
    <submittedName>
        <fullName evidence="2">Uncharacterized protein</fullName>
    </submittedName>
</protein>
<dbReference type="AlphaFoldDB" id="A0A1L9TZK3"/>
<dbReference type="OrthoDB" id="4537478at2759"/>
<keyword evidence="3" id="KW-1185">Reference proteome</keyword>
<dbReference type="GeneID" id="63756559"/>
<reference evidence="3" key="1">
    <citation type="journal article" date="2017" name="Genome Biol.">
        <title>Comparative genomics reveals high biological diversity and specific adaptations in the industrially and medically important fungal genus Aspergillus.</title>
        <authorList>
            <person name="de Vries R.P."/>
            <person name="Riley R."/>
            <person name="Wiebenga A."/>
            <person name="Aguilar-Osorio G."/>
            <person name="Amillis S."/>
            <person name="Uchima C.A."/>
            <person name="Anderluh G."/>
            <person name="Asadollahi M."/>
            <person name="Askin M."/>
            <person name="Barry K."/>
            <person name="Battaglia E."/>
            <person name="Bayram O."/>
            <person name="Benocci T."/>
            <person name="Braus-Stromeyer S.A."/>
            <person name="Caldana C."/>
            <person name="Canovas D."/>
            <person name="Cerqueira G.C."/>
            <person name="Chen F."/>
            <person name="Chen W."/>
            <person name="Choi C."/>
            <person name="Clum A."/>
            <person name="Dos Santos R.A."/>
            <person name="Damasio A.R."/>
            <person name="Diallinas G."/>
            <person name="Emri T."/>
            <person name="Fekete E."/>
            <person name="Flipphi M."/>
            <person name="Freyberg S."/>
            <person name="Gallo A."/>
            <person name="Gournas C."/>
            <person name="Habgood R."/>
            <person name="Hainaut M."/>
            <person name="Harispe M.L."/>
            <person name="Henrissat B."/>
            <person name="Hilden K.S."/>
            <person name="Hope R."/>
            <person name="Hossain A."/>
            <person name="Karabika E."/>
            <person name="Karaffa L."/>
            <person name="Karanyi Z."/>
            <person name="Krasevec N."/>
            <person name="Kuo A."/>
            <person name="Kusch H."/>
            <person name="LaButti K."/>
            <person name="Lagendijk E.L."/>
            <person name="Lapidus A."/>
            <person name="Levasseur A."/>
            <person name="Lindquist E."/>
            <person name="Lipzen A."/>
            <person name="Logrieco A.F."/>
            <person name="MacCabe A."/>
            <person name="Maekelae M.R."/>
            <person name="Malavazi I."/>
            <person name="Melin P."/>
            <person name="Meyer V."/>
            <person name="Mielnichuk N."/>
            <person name="Miskei M."/>
            <person name="Molnar A.P."/>
            <person name="Mule G."/>
            <person name="Ngan C.Y."/>
            <person name="Orejas M."/>
            <person name="Orosz E."/>
            <person name="Ouedraogo J.P."/>
            <person name="Overkamp K.M."/>
            <person name="Park H.-S."/>
            <person name="Perrone G."/>
            <person name="Piumi F."/>
            <person name="Punt P.J."/>
            <person name="Ram A.F."/>
            <person name="Ramon A."/>
            <person name="Rauscher S."/>
            <person name="Record E."/>
            <person name="Riano-Pachon D.M."/>
            <person name="Robert V."/>
            <person name="Roehrig J."/>
            <person name="Ruller R."/>
            <person name="Salamov A."/>
            <person name="Salih N.S."/>
            <person name="Samson R.A."/>
            <person name="Sandor E."/>
            <person name="Sanguinetti M."/>
            <person name="Schuetze T."/>
            <person name="Sepcic K."/>
            <person name="Shelest E."/>
            <person name="Sherlock G."/>
            <person name="Sophianopoulou V."/>
            <person name="Squina F.M."/>
            <person name="Sun H."/>
            <person name="Susca A."/>
            <person name="Todd R.B."/>
            <person name="Tsang A."/>
            <person name="Unkles S.E."/>
            <person name="van de Wiele N."/>
            <person name="van Rossen-Uffink D."/>
            <person name="Oliveira J.V."/>
            <person name="Vesth T.C."/>
            <person name="Visser J."/>
            <person name="Yu J.-H."/>
            <person name="Zhou M."/>
            <person name="Andersen M.R."/>
            <person name="Archer D.B."/>
            <person name="Baker S.E."/>
            <person name="Benoit I."/>
            <person name="Brakhage A.A."/>
            <person name="Braus G.H."/>
            <person name="Fischer R."/>
            <person name="Frisvad J.C."/>
            <person name="Goldman G.H."/>
            <person name="Houbraken J."/>
            <person name="Oakley B."/>
            <person name="Pocsi I."/>
            <person name="Scazzocchio C."/>
            <person name="Seiboth B."/>
            <person name="vanKuyk P.A."/>
            <person name="Wortman J."/>
            <person name="Dyer P.S."/>
            <person name="Grigoriev I.V."/>
        </authorList>
    </citation>
    <scope>NUCLEOTIDE SEQUENCE [LARGE SCALE GENOMIC DNA]</scope>
    <source>
        <strain evidence="3">CBS 593.65</strain>
    </source>
</reference>
<dbReference type="RefSeq" id="XP_040708641.1">
    <property type="nucleotide sequence ID" value="XM_040840486.1"/>
</dbReference>
<organism evidence="2 3">
    <name type="scientific">Aspergillus sydowii CBS 593.65</name>
    <dbReference type="NCBI Taxonomy" id="1036612"/>
    <lineage>
        <taxon>Eukaryota</taxon>
        <taxon>Fungi</taxon>
        <taxon>Dikarya</taxon>
        <taxon>Ascomycota</taxon>
        <taxon>Pezizomycotina</taxon>
        <taxon>Eurotiomycetes</taxon>
        <taxon>Eurotiomycetidae</taxon>
        <taxon>Eurotiales</taxon>
        <taxon>Aspergillaceae</taxon>
        <taxon>Aspergillus</taxon>
        <taxon>Aspergillus subgen. Nidulantes</taxon>
    </lineage>
</organism>
<dbReference type="EMBL" id="KV878582">
    <property type="protein sequence ID" value="OJJ64835.1"/>
    <property type="molecule type" value="Genomic_DNA"/>
</dbReference>